<comment type="caution">
    <text evidence="4">The sequence shown here is derived from an EMBL/GenBank/DDBJ whole genome shotgun (WGS) entry which is preliminary data.</text>
</comment>
<keyword evidence="5" id="KW-1185">Reference proteome</keyword>
<keyword evidence="2" id="KW-1133">Transmembrane helix</keyword>
<organism evidence="4 5">
    <name type="scientific">Rhizophlyctis rosea</name>
    <dbReference type="NCBI Taxonomy" id="64517"/>
    <lineage>
        <taxon>Eukaryota</taxon>
        <taxon>Fungi</taxon>
        <taxon>Fungi incertae sedis</taxon>
        <taxon>Chytridiomycota</taxon>
        <taxon>Chytridiomycota incertae sedis</taxon>
        <taxon>Chytridiomycetes</taxon>
        <taxon>Rhizophlyctidales</taxon>
        <taxon>Rhizophlyctidaceae</taxon>
        <taxon>Rhizophlyctis</taxon>
    </lineage>
</organism>
<keyword evidence="2" id="KW-0812">Transmembrane</keyword>
<keyword evidence="2" id="KW-0472">Membrane</keyword>
<reference evidence="4" key="1">
    <citation type="submission" date="2020-05" db="EMBL/GenBank/DDBJ databases">
        <title>Phylogenomic resolution of chytrid fungi.</title>
        <authorList>
            <person name="Stajich J.E."/>
            <person name="Amses K."/>
            <person name="Simmons R."/>
            <person name="Seto K."/>
            <person name="Myers J."/>
            <person name="Bonds A."/>
            <person name="Quandt C.A."/>
            <person name="Barry K."/>
            <person name="Liu P."/>
            <person name="Grigoriev I."/>
            <person name="Longcore J.E."/>
            <person name="James T.Y."/>
        </authorList>
    </citation>
    <scope>NUCLEOTIDE SEQUENCE</scope>
    <source>
        <strain evidence="4">JEL0318</strain>
    </source>
</reference>
<feature type="compositionally biased region" description="Polar residues" evidence="1">
    <location>
        <begin position="401"/>
        <end position="418"/>
    </location>
</feature>
<dbReference type="EMBL" id="JADGJD010000185">
    <property type="protein sequence ID" value="KAJ3053720.1"/>
    <property type="molecule type" value="Genomic_DNA"/>
</dbReference>
<feature type="chain" id="PRO_5042246588" description="LPXTG-domain-containing protein" evidence="3">
    <location>
        <begin position="23"/>
        <end position="463"/>
    </location>
</feature>
<dbReference type="Proteomes" id="UP001212841">
    <property type="component" value="Unassembled WGS sequence"/>
</dbReference>
<sequence length="463" mass="51310">MPTIRQVAFLSLALTAPNLLEAQTARYRRVRTFPPECWDKPTTNPLYNQSFPVEKVFLIKDEYEVLETCYPDNFLIDLSAERIRQLYRYDVLNETDGTLFTYRCDPTGSSRGIDARNFTGSCRNCDTYIYRDYPPRTTDKCSAAWYDIVDGIQPNSTLSPHHFSTSLHLSNDTTCSTAPLALTQHPYFASCTQLSSTIWSISNVTRNSTGADNVIRWACEDPKCEKCESIVREIEYVRNRTSGDYTPEWVINTPDRNGPVNPTPTTCVASPTSISTISQRATFTLRLSHWSIRDSSTNAKLDAPPPRGSDTKSLVPGSPNSNGSNGGSNNNNGAESQSKPNIPLIAGASAGAIVFIAILIGLIFFFIRRRRQNSSSTSYGKHDSNLRWSVPGVHRPPNHHVSLNSANDPYASNGSGASTGLAAPSRTGSTKGARAEHYELNEYEVPEVYYYDKKHGDGNGRVY</sequence>
<evidence type="ECO:0000256" key="3">
    <source>
        <dbReference type="SAM" id="SignalP"/>
    </source>
</evidence>
<evidence type="ECO:0000256" key="1">
    <source>
        <dbReference type="SAM" id="MobiDB-lite"/>
    </source>
</evidence>
<evidence type="ECO:0000313" key="4">
    <source>
        <dbReference type="EMBL" id="KAJ3053720.1"/>
    </source>
</evidence>
<feature type="region of interest" description="Disordered" evidence="1">
    <location>
        <begin position="296"/>
        <end position="337"/>
    </location>
</feature>
<evidence type="ECO:0000256" key="2">
    <source>
        <dbReference type="SAM" id="Phobius"/>
    </source>
</evidence>
<feature type="compositionally biased region" description="Low complexity" evidence="1">
    <location>
        <begin position="316"/>
        <end position="333"/>
    </location>
</feature>
<feature type="transmembrane region" description="Helical" evidence="2">
    <location>
        <begin position="344"/>
        <end position="367"/>
    </location>
</feature>
<feature type="signal peptide" evidence="3">
    <location>
        <begin position="1"/>
        <end position="22"/>
    </location>
</feature>
<evidence type="ECO:0000313" key="5">
    <source>
        <dbReference type="Proteomes" id="UP001212841"/>
    </source>
</evidence>
<gene>
    <name evidence="4" type="ORF">HK097_003571</name>
</gene>
<name>A0AAD5X3T2_9FUNG</name>
<dbReference type="AlphaFoldDB" id="A0AAD5X3T2"/>
<evidence type="ECO:0008006" key="6">
    <source>
        <dbReference type="Google" id="ProtNLM"/>
    </source>
</evidence>
<proteinExistence type="predicted"/>
<protein>
    <recommendedName>
        <fullName evidence="6">LPXTG-domain-containing protein</fullName>
    </recommendedName>
</protein>
<dbReference type="CDD" id="cd12087">
    <property type="entry name" value="TM_EGFR-like"/>
    <property type="match status" value="1"/>
</dbReference>
<keyword evidence="3" id="KW-0732">Signal</keyword>
<feature type="region of interest" description="Disordered" evidence="1">
    <location>
        <begin position="375"/>
        <end position="433"/>
    </location>
</feature>
<accession>A0AAD5X3T2</accession>